<proteinExistence type="predicted"/>
<feature type="domain" description="Outer membrane protein beta-barrel" evidence="3">
    <location>
        <begin position="37"/>
        <end position="201"/>
    </location>
</feature>
<dbReference type="SUPFAM" id="SSF56925">
    <property type="entry name" value="OMPA-like"/>
    <property type="match status" value="1"/>
</dbReference>
<sequence length="201" mass="20507">MKFALPAGIAALSLVALPALAGGLAEPAPEPAYVPTPAPAPVSADWTGFYAGGQLEYGMADAEGAGLDEEENGMLGGVFAGYRYDFGSYVLGAELDVNAADIDIDNVGTLESVYRLGVEAGYDAGPALIYATAGAAYASIDALGGGTLEDDGYYYGVGMDYAVTDTVTVGAELLRHEFEDFDGTGIDAGATTFGINAALRF</sequence>
<dbReference type="EMBL" id="BAABHW010000001">
    <property type="protein sequence ID" value="GAA5068924.1"/>
    <property type="molecule type" value="Genomic_DNA"/>
</dbReference>
<protein>
    <submittedName>
        <fullName evidence="4">Porin family protein</fullName>
    </submittedName>
</protein>
<dbReference type="InterPro" id="IPR011250">
    <property type="entry name" value="OMP/PagP_B-barrel"/>
</dbReference>
<feature type="signal peptide" evidence="2">
    <location>
        <begin position="1"/>
        <end position="21"/>
    </location>
</feature>
<evidence type="ECO:0000256" key="2">
    <source>
        <dbReference type="SAM" id="SignalP"/>
    </source>
</evidence>
<organism evidence="4 5">
    <name type="scientific">[Roseibacterium] beibuensis</name>
    <dbReference type="NCBI Taxonomy" id="1193142"/>
    <lineage>
        <taxon>Bacteria</taxon>
        <taxon>Pseudomonadati</taxon>
        <taxon>Pseudomonadota</taxon>
        <taxon>Alphaproteobacteria</taxon>
        <taxon>Rhodobacterales</taxon>
        <taxon>Roseobacteraceae</taxon>
        <taxon>Roseicyclus</taxon>
    </lineage>
</organism>
<dbReference type="Gene3D" id="2.40.160.20">
    <property type="match status" value="1"/>
</dbReference>
<keyword evidence="5" id="KW-1185">Reference proteome</keyword>
<dbReference type="RefSeq" id="WP_259546304.1">
    <property type="nucleotide sequence ID" value="NZ_BAABHW010000001.1"/>
</dbReference>
<comment type="caution">
    <text evidence="4">The sequence shown here is derived from an EMBL/GenBank/DDBJ whole genome shotgun (WGS) entry which is preliminary data.</text>
</comment>
<keyword evidence="1 2" id="KW-0732">Signal</keyword>
<dbReference type="InterPro" id="IPR027385">
    <property type="entry name" value="Beta-barrel_OMP"/>
</dbReference>
<accession>A0ABP9L3E0</accession>
<reference evidence="5" key="1">
    <citation type="journal article" date="2019" name="Int. J. Syst. Evol. Microbiol.">
        <title>The Global Catalogue of Microorganisms (GCM) 10K type strain sequencing project: providing services to taxonomists for standard genome sequencing and annotation.</title>
        <authorList>
            <consortium name="The Broad Institute Genomics Platform"/>
            <consortium name="The Broad Institute Genome Sequencing Center for Infectious Disease"/>
            <person name="Wu L."/>
            <person name="Ma J."/>
        </authorList>
    </citation>
    <scope>NUCLEOTIDE SEQUENCE [LARGE SCALE GENOMIC DNA]</scope>
    <source>
        <strain evidence="5">JCM 18015</strain>
    </source>
</reference>
<evidence type="ECO:0000313" key="4">
    <source>
        <dbReference type="EMBL" id="GAA5068924.1"/>
    </source>
</evidence>
<dbReference type="Proteomes" id="UP001499910">
    <property type="component" value="Unassembled WGS sequence"/>
</dbReference>
<name>A0ABP9L3E0_9RHOB</name>
<evidence type="ECO:0000313" key="5">
    <source>
        <dbReference type="Proteomes" id="UP001499910"/>
    </source>
</evidence>
<evidence type="ECO:0000259" key="3">
    <source>
        <dbReference type="Pfam" id="PF13505"/>
    </source>
</evidence>
<dbReference type="Pfam" id="PF13505">
    <property type="entry name" value="OMP_b-brl"/>
    <property type="match status" value="1"/>
</dbReference>
<evidence type="ECO:0000256" key="1">
    <source>
        <dbReference type="ARBA" id="ARBA00022729"/>
    </source>
</evidence>
<feature type="chain" id="PRO_5045438028" evidence="2">
    <location>
        <begin position="22"/>
        <end position="201"/>
    </location>
</feature>
<gene>
    <name evidence="4" type="ORF">GCM10023209_10140</name>
</gene>